<evidence type="ECO:0000256" key="1">
    <source>
        <dbReference type="SAM" id="MobiDB-lite"/>
    </source>
</evidence>
<dbReference type="AlphaFoldDB" id="A0A4R5AI26"/>
<accession>A0A4R5AI26</accession>
<dbReference type="RefSeq" id="WP_131901457.1">
    <property type="nucleotide sequence ID" value="NZ_SMKU01000295.1"/>
</dbReference>
<comment type="caution">
    <text evidence="2">The sequence shown here is derived from an EMBL/GenBank/DDBJ whole genome shotgun (WGS) entry which is preliminary data.</text>
</comment>
<name>A0A4R5AI26_9ACTN</name>
<dbReference type="OrthoDB" id="3466323at2"/>
<dbReference type="EMBL" id="SMKU01000295">
    <property type="protein sequence ID" value="TDD71120.1"/>
    <property type="molecule type" value="Genomic_DNA"/>
</dbReference>
<dbReference type="Proteomes" id="UP000294513">
    <property type="component" value="Unassembled WGS sequence"/>
</dbReference>
<proteinExistence type="predicted"/>
<evidence type="ECO:0000313" key="2">
    <source>
        <dbReference type="EMBL" id="TDD71120.1"/>
    </source>
</evidence>
<keyword evidence="3" id="KW-1185">Reference proteome</keyword>
<evidence type="ECO:0000313" key="3">
    <source>
        <dbReference type="Proteomes" id="UP000294513"/>
    </source>
</evidence>
<reference evidence="2 3" key="1">
    <citation type="submission" date="2019-03" db="EMBL/GenBank/DDBJ databases">
        <title>Draft genome sequences of novel Actinobacteria.</title>
        <authorList>
            <person name="Sahin N."/>
            <person name="Ay H."/>
            <person name="Saygin H."/>
        </authorList>
    </citation>
    <scope>NUCLEOTIDE SEQUENCE [LARGE SCALE GENOMIC DNA]</scope>
    <source>
        <strain evidence="2 3">H3C3</strain>
    </source>
</reference>
<protein>
    <submittedName>
        <fullName evidence="2">Uncharacterized protein</fullName>
    </submittedName>
</protein>
<sequence length="192" mass="20835">MDDHDIHTDEDIERLAGELHERIRELNRVIQEPPGLSQPTAVYTVLGNLAQTAFRLVQTTEHLDAFLTAELDAGRLGHDRGTDPVPTVMKAHNALARAAEQTMELGETFRRAQGALAAIHANQTTVGPSSDRDEVAAASLTNLTDHSAAPDGAAGEDFPRPIDDVLPDAPHVEQASSEPRSKPQVPPPRRER</sequence>
<feature type="region of interest" description="Disordered" evidence="1">
    <location>
        <begin position="143"/>
        <end position="192"/>
    </location>
</feature>
<organism evidence="2 3">
    <name type="scientific">Actinomadura rubrisoli</name>
    <dbReference type="NCBI Taxonomy" id="2530368"/>
    <lineage>
        <taxon>Bacteria</taxon>
        <taxon>Bacillati</taxon>
        <taxon>Actinomycetota</taxon>
        <taxon>Actinomycetes</taxon>
        <taxon>Streptosporangiales</taxon>
        <taxon>Thermomonosporaceae</taxon>
        <taxon>Actinomadura</taxon>
    </lineage>
</organism>
<gene>
    <name evidence="2" type="ORF">E1298_36180</name>
</gene>